<protein>
    <submittedName>
        <fullName evidence="5">Xaa-Pro dipeptidase</fullName>
    </submittedName>
</protein>
<dbReference type="InterPro" id="IPR000587">
    <property type="entry name" value="Creatinase_N"/>
</dbReference>
<dbReference type="Gene3D" id="3.40.350.10">
    <property type="entry name" value="Creatinase/prolidase N-terminal domain"/>
    <property type="match status" value="1"/>
</dbReference>
<dbReference type="PANTHER" id="PTHR46112">
    <property type="entry name" value="AMINOPEPTIDASE"/>
    <property type="match status" value="1"/>
</dbReference>
<dbReference type="InterPro" id="IPR001131">
    <property type="entry name" value="Peptidase_M24B_aminopep-P_CS"/>
</dbReference>
<dbReference type="Proteomes" id="UP000051686">
    <property type="component" value="Unassembled WGS sequence"/>
</dbReference>
<dbReference type="Pfam" id="PF01321">
    <property type="entry name" value="Creatinase_N"/>
    <property type="match status" value="1"/>
</dbReference>
<organism evidence="5 6">
    <name type="scientific">Liquorilactobacillus oeni DSM 19972</name>
    <dbReference type="NCBI Taxonomy" id="1423777"/>
    <lineage>
        <taxon>Bacteria</taxon>
        <taxon>Bacillati</taxon>
        <taxon>Bacillota</taxon>
        <taxon>Bacilli</taxon>
        <taxon>Lactobacillales</taxon>
        <taxon>Lactobacillaceae</taxon>
        <taxon>Liquorilactobacillus</taxon>
    </lineage>
</organism>
<evidence type="ECO:0000313" key="5">
    <source>
        <dbReference type="EMBL" id="KRL04248.1"/>
    </source>
</evidence>
<evidence type="ECO:0000256" key="2">
    <source>
        <dbReference type="ARBA" id="ARBA00022801"/>
    </source>
</evidence>
<dbReference type="Pfam" id="PF00557">
    <property type="entry name" value="Peptidase_M24"/>
    <property type="match status" value="1"/>
</dbReference>
<dbReference type="CDD" id="cd01092">
    <property type="entry name" value="APP-like"/>
    <property type="match status" value="1"/>
</dbReference>
<dbReference type="PROSITE" id="PS00491">
    <property type="entry name" value="PROLINE_PEPTIDASE"/>
    <property type="match status" value="1"/>
</dbReference>
<dbReference type="EMBL" id="AZEH01000039">
    <property type="protein sequence ID" value="KRL04248.1"/>
    <property type="molecule type" value="Genomic_DNA"/>
</dbReference>
<keyword evidence="6" id="KW-1185">Reference proteome</keyword>
<keyword evidence="2" id="KW-0378">Hydrolase</keyword>
<dbReference type="InterPro" id="IPR000994">
    <property type="entry name" value="Pept_M24"/>
</dbReference>
<sequence length="355" mass="39527">MQLERVVKLRSEMEKMSVDAFLITNPVNIFYLSGFTGDAGVALVTEDNQYLITDSRFGEQIKSQVKYWSCEITREYLKTACHLVTEKHLLAMAFEGSLSYNEYEVLDENAVSDIVAFDGVIEKLRSVKDTQEIALLRKSCSLAGLGYQKFLETVAKGQTEIEAANELDYIMKKLGAAESSFSTIVASGNRSSLPHGTASMRKLRQNDIVTLDFGYFYQGYTSDVTRTFSIGPQISDVRDTYQTVLRAQEKTIEAIRPGITGSQLDRIGRSLITEAGYGKFFNHGMGHGIGMSIHELPNIGMGYEDILVPGQVITIEPGVYIPNKAGIRIEDDVLVTESGYEILTDFSKEYFEIKG</sequence>
<dbReference type="Gene3D" id="3.90.230.10">
    <property type="entry name" value="Creatinase/methionine aminopeptidase superfamily"/>
    <property type="match status" value="1"/>
</dbReference>
<dbReference type="GO" id="GO:0046872">
    <property type="term" value="F:metal ion binding"/>
    <property type="evidence" value="ECO:0007669"/>
    <property type="project" value="UniProtKB-KW"/>
</dbReference>
<comment type="caution">
    <text evidence="5">The sequence shown here is derived from an EMBL/GenBank/DDBJ whole genome shotgun (WGS) entry which is preliminary data.</text>
</comment>
<gene>
    <name evidence="5" type="ORF">FD46_GL001372</name>
</gene>
<evidence type="ECO:0000256" key="1">
    <source>
        <dbReference type="ARBA" id="ARBA00022723"/>
    </source>
</evidence>
<accession>A0A0R1MK24</accession>
<dbReference type="PRINTS" id="PR00599">
    <property type="entry name" value="MAPEPTIDASE"/>
</dbReference>
<keyword evidence="1" id="KW-0479">Metal-binding</keyword>
<dbReference type="SUPFAM" id="SSF55920">
    <property type="entry name" value="Creatinase/aminopeptidase"/>
    <property type="match status" value="1"/>
</dbReference>
<dbReference type="PANTHER" id="PTHR46112:SF3">
    <property type="entry name" value="AMINOPEPTIDASE YPDF"/>
    <property type="match status" value="1"/>
</dbReference>
<proteinExistence type="predicted"/>
<dbReference type="PATRIC" id="fig|1423777.3.peg.1418"/>
<dbReference type="SUPFAM" id="SSF53092">
    <property type="entry name" value="Creatinase/prolidase N-terminal domain"/>
    <property type="match status" value="1"/>
</dbReference>
<feature type="domain" description="Peptidase M24" evidence="3">
    <location>
        <begin position="135"/>
        <end position="337"/>
    </location>
</feature>
<dbReference type="InterPro" id="IPR001714">
    <property type="entry name" value="Pept_M24_MAP"/>
</dbReference>
<dbReference type="InterPro" id="IPR029149">
    <property type="entry name" value="Creatin/AminoP/Spt16_N"/>
</dbReference>
<dbReference type="RefSeq" id="WP_057896232.1">
    <property type="nucleotide sequence ID" value="NZ_AZEH01000039.1"/>
</dbReference>
<dbReference type="GO" id="GO:0008235">
    <property type="term" value="F:metalloexopeptidase activity"/>
    <property type="evidence" value="ECO:0007669"/>
    <property type="project" value="UniProtKB-ARBA"/>
</dbReference>
<name>A0A0R1MK24_9LACO</name>
<dbReference type="AlphaFoldDB" id="A0A0R1MK24"/>
<evidence type="ECO:0000259" key="4">
    <source>
        <dbReference type="Pfam" id="PF01321"/>
    </source>
</evidence>
<dbReference type="InterPro" id="IPR050659">
    <property type="entry name" value="Peptidase_M24B"/>
</dbReference>
<dbReference type="InterPro" id="IPR036005">
    <property type="entry name" value="Creatinase/aminopeptidase-like"/>
</dbReference>
<evidence type="ECO:0000259" key="3">
    <source>
        <dbReference type="Pfam" id="PF00557"/>
    </source>
</evidence>
<reference evidence="5 6" key="1">
    <citation type="journal article" date="2015" name="Genome Announc.">
        <title>Expanding the biotechnology potential of lactobacilli through comparative genomics of 213 strains and associated genera.</title>
        <authorList>
            <person name="Sun Z."/>
            <person name="Harris H.M."/>
            <person name="McCann A."/>
            <person name="Guo C."/>
            <person name="Argimon S."/>
            <person name="Zhang W."/>
            <person name="Yang X."/>
            <person name="Jeffery I.B."/>
            <person name="Cooney J.C."/>
            <person name="Kagawa T.F."/>
            <person name="Liu W."/>
            <person name="Song Y."/>
            <person name="Salvetti E."/>
            <person name="Wrobel A."/>
            <person name="Rasinkangas P."/>
            <person name="Parkhill J."/>
            <person name="Rea M.C."/>
            <person name="O'Sullivan O."/>
            <person name="Ritari J."/>
            <person name="Douillard F.P."/>
            <person name="Paul Ross R."/>
            <person name="Yang R."/>
            <person name="Briner A.E."/>
            <person name="Felis G.E."/>
            <person name="de Vos W.M."/>
            <person name="Barrangou R."/>
            <person name="Klaenhammer T.R."/>
            <person name="Caufield P.W."/>
            <person name="Cui Y."/>
            <person name="Zhang H."/>
            <person name="O'Toole P.W."/>
        </authorList>
    </citation>
    <scope>NUCLEOTIDE SEQUENCE [LARGE SCALE GENOMIC DNA]</scope>
    <source>
        <strain evidence="5 6">DSM 19972</strain>
    </source>
</reference>
<dbReference type="OrthoDB" id="9806388at2"/>
<dbReference type="STRING" id="1423777.FD46_GL001372"/>
<evidence type="ECO:0000313" key="6">
    <source>
        <dbReference type="Proteomes" id="UP000051686"/>
    </source>
</evidence>
<feature type="domain" description="Creatinase N-terminal" evidence="4">
    <location>
        <begin position="5"/>
        <end position="127"/>
    </location>
</feature>
<dbReference type="GO" id="GO:0004177">
    <property type="term" value="F:aminopeptidase activity"/>
    <property type="evidence" value="ECO:0007669"/>
    <property type="project" value="UniProtKB-ARBA"/>
</dbReference>